<feature type="region of interest" description="Disordered" evidence="1">
    <location>
        <begin position="54"/>
        <end position="97"/>
    </location>
</feature>
<organism evidence="2 3">
    <name type="scientific">Mucuna pruriens</name>
    <name type="common">Velvet bean</name>
    <name type="synonym">Dolichos pruriens</name>
    <dbReference type="NCBI Taxonomy" id="157652"/>
    <lineage>
        <taxon>Eukaryota</taxon>
        <taxon>Viridiplantae</taxon>
        <taxon>Streptophyta</taxon>
        <taxon>Embryophyta</taxon>
        <taxon>Tracheophyta</taxon>
        <taxon>Spermatophyta</taxon>
        <taxon>Magnoliopsida</taxon>
        <taxon>eudicotyledons</taxon>
        <taxon>Gunneridae</taxon>
        <taxon>Pentapetalae</taxon>
        <taxon>rosids</taxon>
        <taxon>fabids</taxon>
        <taxon>Fabales</taxon>
        <taxon>Fabaceae</taxon>
        <taxon>Papilionoideae</taxon>
        <taxon>50 kb inversion clade</taxon>
        <taxon>NPAAA clade</taxon>
        <taxon>indigoferoid/millettioid clade</taxon>
        <taxon>Phaseoleae</taxon>
        <taxon>Mucuna</taxon>
    </lineage>
</organism>
<evidence type="ECO:0000313" key="2">
    <source>
        <dbReference type="EMBL" id="RDX93697.1"/>
    </source>
</evidence>
<evidence type="ECO:0000313" key="3">
    <source>
        <dbReference type="Proteomes" id="UP000257109"/>
    </source>
</evidence>
<feature type="compositionally biased region" description="Basic residues" evidence="1">
    <location>
        <begin position="57"/>
        <end position="72"/>
    </location>
</feature>
<feature type="compositionally biased region" description="Polar residues" evidence="1">
    <location>
        <begin position="8"/>
        <end position="21"/>
    </location>
</feature>
<name>A0A371GT14_MUCPR</name>
<feature type="region of interest" description="Disordered" evidence="1">
    <location>
        <begin position="1"/>
        <end position="21"/>
    </location>
</feature>
<keyword evidence="3" id="KW-1185">Reference proteome</keyword>
<dbReference type="EMBL" id="QJKJ01004549">
    <property type="protein sequence ID" value="RDX93697.1"/>
    <property type="molecule type" value="Genomic_DNA"/>
</dbReference>
<proteinExistence type="predicted"/>
<evidence type="ECO:0000256" key="1">
    <source>
        <dbReference type="SAM" id="MobiDB-lite"/>
    </source>
</evidence>
<sequence>MDSDSSKFESSPINDFDTSYECSPDEKGNLLIVRRLMNLQGPKTISVETETRCVSTNRRHLSQLKPRPRSSLRHPGQYNRDQMYIDQLKSRSKASWH</sequence>
<protein>
    <submittedName>
        <fullName evidence="2">Uncharacterized protein</fullName>
    </submittedName>
</protein>
<reference evidence="2" key="1">
    <citation type="submission" date="2018-05" db="EMBL/GenBank/DDBJ databases">
        <title>Draft genome of Mucuna pruriens seed.</title>
        <authorList>
            <person name="Nnadi N.E."/>
            <person name="Vos R."/>
            <person name="Hasami M.H."/>
            <person name="Devisetty U.K."/>
            <person name="Aguiy J.C."/>
        </authorList>
    </citation>
    <scope>NUCLEOTIDE SEQUENCE [LARGE SCALE GENOMIC DNA]</scope>
    <source>
        <strain evidence="2">JCA_2017</strain>
    </source>
</reference>
<accession>A0A371GT14</accession>
<comment type="caution">
    <text evidence="2">The sequence shown here is derived from an EMBL/GenBank/DDBJ whole genome shotgun (WGS) entry which is preliminary data.</text>
</comment>
<dbReference type="AlphaFoldDB" id="A0A371GT14"/>
<dbReference type="Proteomes" id="UP000257109">
    <property type="component" value="Unassembled WGS sequence"/>
</dbReference>
<feature type="non-terminal residue" evidence="2">
    <location>
        <position position="1"/>
    </location>
</feature>
<gene>
    <name evidence="2" type="ORF">CR513_24007</name>
</gene>